<feature type="compositionally biased region" description="Basic and acidic residues" evidence="6">
    <location>
        <begin position="362"/>
        <end position="384"/>
    </location>
</feature>
<keyword evidence="5" id="KW-0539">Nucleus</keyword>
<dbReference type="PRINTS" id="PR00625">
    <property type="entry name" value="JDOMAIN"/>
</dbReference>
<dbReference type="EMBL" id="MU006320">
    <property type="protein sequence ID" value="KAF2848059.1"/>
    <property type="molecule type" value="Genomic_DNA"/>
</dbReference>
<protein>
    <submittedName>
        <fullName evidence="8">DnaJ-domain-containing protein</fullName>
    </submittedName>
</protein>
<reference evidence="8" key="1">
    <citation type="submission" date="2020-01" db="EMBL/GenBank/DDBJ databases">
        <authorList>
            <consortium name="DOE Joint Genome Institute"/>
            <person name="Haridas S."/>
            <person name="Albert R."/>
            <person name="Binder M."/>
            <person name="Bloem J."/>
            <person name="Labutti K."/>
            <person name="Salamov A."/>
            <person name="Andreopoulos B."/>
            <person name="Baker S.E."/>
            <person name="Barry K."/>
            <person name="Bills G."/>
            <person name="Bluhm B.H."/>
            <person name="Cannon C."/>
            <person name="Castanera R."/>
            <person name="Culley D.E."/>
            <person name="Daum C."/>
            <person name="Ezra D."/>
            <person name="Gonzalez J.B."/>
            <person name="Henrissat B."/>
            <person name="Kuo A."/>
            <person name="Liang C."/>
            <person name="Lipzen A."/>
            <person name="Lutzoni F."/>
            <person name="Magnuson J."/>
            <person name="Mondo S."/>
            <person name="Nolan M."/>
            <person name="Ohm R."/>
            <person name="Pangilinan J."/>
            <person name="Park H.-J."/>
            <person name="Ramirez L."/>
            <person name="Alfaro M."/>
            <person name="Sun H."/>
            <person name="Tritt A."/>
            <person name="Yoshinaga Y."/>
            <person name="Zwiers L.-H."/>
            <person name="Turgeon B.G."/>
            <person name="Goodwin S.B."/>
            <person name="Spatafora J.W."/>
            <person name="Crous P.W."/>
            <person name="Grigoriev I.V."/>
        </authorList>
    </citation>
    <scope>NUCLEOTIDE SEQUENCE</scope>
    <source>
        <strain evidence="8">IPT5</strain>
    </source>
</reference>
<proteinExistence type="predicted"/>
<feature type="compositionally biased region" description="Basic and acidic residues" evidence="6">
    <location>
        <begin position="89"/>
        <end position="116"/>
    </location>
</feature>
<feature type="domain" description="J" evidence="7">
    <location>
        <begin position="18"/>
        <end position="83"/>
    </location>
</feature>
<dbReference type="SUPFAM" id="SSF54928">
    <property type="entry name" value="RNA-binding domain, RBD"/>
    <property type="match status" value="1"/>
</dbReference>
<dbReference type="InterPro" id="IPR035979">
    <property type="entry name" value="RBD_domain_sf"/>
</dbReference>
<dbReference type="PANTHER" id="PTHR44313:SF1">
    <property type="entry name" value="DNAJ HOMOLOG SUBFAMILY C MEMBER 17"/>
    <property type="match status" value="1"/>
</dbReference>
<dbReference type="Gene3D" id="3.30.70.330">
    <property type="match status" value="1"/>
</dbReference>
<sequence>MSSNHKELLDLAKSTTDDLYELLGVTHDSSDQEIKKAYRKASIKYHPDKNPDNKDAADRFIYLGWARDILISPELKGEYDRARTRRREKALQDEMLDGRRRKMKDDLERREREAQDSRGGLKRKRGEEMSESEKMEEKVRRLAEDGKRRRLEMQERLERERREEYQASFLDEEEVATPVKRVKPGQSAEIDRTVKVRFQRDAETVGWDKEVLTSMFGKYGKVDVVVMGKDKKIRPSGSKLKSLVATAFIVYTRMDHAHAAVVDARSDYPLVESVAWVNGEPDLSSGNNTASTNNSSANNQPRTTPSTPLTPARPSFRSSFGPGASLPGKSSFGTSTTPLGTPKFSFSPKTPSLEEVTMMRLRQAEKKRLEDKIRKEDALQDHPM</sequence>
<evidence type="ECO:0000256" key="3">
    <source>
        <dbReference type="ARBA" id="ARBA00022490"/>
    </source>
</evidence>
<feature type="compositionally biased region" description="Low complexity" evidence="6">
    <location>
        <begin position="284"/>
        <end position="299"/>
    </location>
</feature>
<accession>A0A6A7B136</accession>
<keyword evidence="4" id="KW-0143">Chaperone</keyword>
<evidence type="ECO:0000256" key="2">
    <source>
        <dbReference type="ARBA" id="ARBA00004496"/>
    </source>
</evidence>
<evidence type="ECO:0000256" key="1">
    <source>
        <dbReference type="ARBA" id="ARBA00004123"/>
    </source>
</evidence>
<comment type="subcellular location">
    <subcellularLocation>
        <location evidence="2">Cytoplasm</location>
    </subcellularLocation>
    <subcellularLocation>
        <location evidence="1">Nucleus</location>
    </subcellularLocation>
</comment>
<organism evidence="8 9">
    <name type="scientific">Plenodomus tracheiphilus IPT5</name>
    <dbReference type="NCBI Taxonomy" id="1408161"/>
    <lineage>
        <taxon>Eukaryota</taxon>
        <taxon>Fungi</taxon>
        <taxon>Dikarya</taxon>
        <taxon>Ascomycota</taxon>
        <taxon>Pezizomycotina</taxon>
        <taxon>Dothideomycetes</taxon>
        <taxon>Pleosporomycetidae</taxon>
        <taxon>Pleosporales</taxon>
        <taxon>Pleosporineae</taxon>
        <taxon>Leptosphaeriaceae</taxon>
        <taxon>Plenodomus</taxon>
    </lineage>
</organism>
<dbReference type="InterPro" id="IPR036869">
    <property type="entry name" value="J_dom_sf"/>
</dbReference>
<evidence type="ECO:0000313" key="8">
    <source>
        <dbReference type="EMBL" id="KAF2848059.1"/>
    </source>
</evidence>
<evidence type="ECO:0000256" key="5">
    <source>
        <dbReference type="ARBA" id="ARBA00023242"/>
    </source>
</evidence>
<keyword evidence="9" id="KW-1185">Reference proteome</keyword>
<dbReference type="Proteomes" id="UP000799423">
    <property type="component" value="Unassembled WGS sequence"/>
</dbReference>
<evidence type="ECO:0000313" key="9">
    <source>
        <dbReference type="Proteomes" id="UP000799423"/>
    </source>
</evidence>
<dbReference type="InterPro" id="IPR001623">
    <property type="entry name" value="DnaJ_domain"/>
</dbReference>
<keyword evidence="3" id="KW-0963">Cytoplasm</keyword>
<dbReference type="GO" id="GO:0005681">
    <property type="term" value="C:spliceosomal complex"/>
    <property type="evidence" value="ECO:0007669"/>
    <property type="project" value="TreeGrafter"/>
</dbReference>
<feature type="compositionally biased region" description="Basic and acidic residues" evidence="6">
    <location>
        <begin position="125"/>
        <end position="141"/>
    </location>
</feature>
<dbReference type="CDD" id="cd06257">
    <property type="entry name" value="DnaJ"/>
    <property type="match status" value="1"/>
</dbReference>
<dbReference type="AlphaFoldDB" id="A0A6A7B136"/>
<dbReference type="InterPro" id="IPR012677">
    <property type="entry name" value="Nucleotide-bd_a/b_plait_sf"/>
</dbReference>
<dbReference type="PROSITE" id="PS50076">
    <property type="entry name" value="DNAJ_2"/>
    <property type="match status" value="1"/>
</dbReference>
<dbReference type="GO" id="GO:0000390">
    <property type="term" value="P:spliceosomal complex disassembly"/>
    <property type="evidence" value="ECO:0007669"/>
    <property type="project" value="TreeGrafter"/>
</dbReference>
<feature type="region of interest" description="Disordered" evidence="6">
    <location>
        <begin position="279"/>
        <end position="384"/>
    </location>
</feature>
<dbReference type="SMART" id="SM00271">
    <property type="entry name" value="DnaJ"/>
    <property type="match status" value="1"/>
</dbReference>
<dbReference type="Gene3D" id="1.10.287.110">
    <property type="entry name" value="DnaJ domain"/>
    <property type="match status" value="1"/>
</dbReference>
<evidence type="ECO:0000256" key="6">
    <source>
        <dbReference type="SAM" id="MobiDB-lite"/>
    </source>
</evidence>
<dbReference type="InterPro" id="IPR052094">
    <property type="entry name" value="Pre-mRNA-splicing_ERAD"/>
</dbReference>
<dbReference type="Pfam" id="PF00226">
    <property type="entry name" value="DnaJ"/>
    <property type="match status" value="1"/>
</dbReference>
<feature type="region of interest" description="Disordered" evidence="6">
    <location>
        <begin position="79"/>
        <end position="141"/>
    </location>
</feature>
<dbReference type="SUPFAM" id="SSF46565">
    <property type="entry name" value="Chaperone J-domain"/>
    <property type="match status" value="1"/>
</dbReference>
<feature type="compositionally biased region" description="Polar residues" evidence="6">
    <location>
        <begin position="300"/>
        <end position="309"/>
    </location>
</feature>
<dbReference type="GO" id="GO:0005737">
    <property type="term" value="C:cytoplasm"/>
    <property type="evidence" value="ECO:0007669"/>
    <property type="project" value="UniProtKB-SubCell"/>
</dbReference>
<dbReference type="GO" id="GO:0003676">
    <property type="term" value="F:nucleic acid binding"/>
    <property type="evidence" value="ECO:0007669"/>
    <property type="project" value="InterPro"/>
</dbReference>
<name>A0A6A7B136_9PLEO</name>
<dbReference type="PANTHER" id="PTHR44313">
    <property type="entry name" value="DNAJ HOMOLOG SUBFAMILY C MEMBER 17"/>
    <property type="match status" value="1"/>
</dbReference>
<dbReference type="OrthoDB" id="376357at2759"/>
<evidence type="ECO:0000256" key="4">
    <source>
        <dbReference type="ARBA" id="ARBA00023186"/>
    </source>
</evidence>
<gene>
    <name evidence="8" type="ORF">T440DRAFT_175637</name>
</gene>
<evidence type="ECO:0000259" key="7">
    <source>
        <dbReference type="PROSITE" id="PS50076"/>
    </source>
</evidence>